<sequence>MKLPQIGFGTMALGASTSKCVSEAVELGYRLFDTARDYGTEREVFQGIKDSGINRKEVFITTKIGPADMRNGVQRGAIEKSIELLGYDYIDLFLIHWPVVDKIQETWRILEEYVGAGKIKYLGLSNFNPHHIQNLMSYARVKPIVNQLEINPYFANFGLAEYSKAIGITAECWSPLRQAKALDDETLGSLAKKYGKSPAQIILRWEIQRGLVAIPRSSKKEHMAENINIFDFELTPEDMQSVNALNRDERNNPRNNPDRFPW</sequence>
<keyword evidence="3" id="KW-0560">Oxidoreductase</keyword>
<dbReference type="Proteomes" id="UP000093044">
    <property type="component" value="Chromosome"/>
</dbReference>
<evidence type="ECO:0000259" key="7">
    <source>
        <dbReference type="Pfam" id="PF00248"/>
    </source>
</evidence>
<dbReference type="PROSITE" id="PS00062">
    <property type="entry name" value="ALDOKETO_REDUCTASE_2"/>
    <property type="match status" value="1"/>
</dbReference>
<gene>
    <name evidence="8" type="ORF">BED41_01250</name>
</gene>
<dbReference type="AlphaFoldDB" id="A0A1B2I986"/>
<dbReference type="PANTHER" id="PTHR43827:SF3">
    <property type="entry name" value="NADP-DEPENDENT OXIDOREDUCTASE DOMAIN-CONTAINING PROTEIN"/>
    <property type="match status" value="1"/>
</dbReference>
<dbReference type="CDD" id="cd19071">
    <property type="entry name" value="AKR_AKR1-5-like"/>
    <property type="match status" value="1"/>
</dbReference>
<evidence type="ECO:0000256" key="1">
    <source>
        <dbReference type="ARBA" id="ARBA00007905"/>
    </source>
</evidence>
<comment type="similarity">
    <text evidence="1">Belongs to the aldo/keto reductase family.</text>
</comment>
<evidence type="ECO:0000313" key="8">
    <source>
        <dbReference type="EMBL" id="ANZ46505.1"/>
    </source>
</evidence>
<evidence type="ECO:0000256" key="2">
    <source>
        <dbReference type="ARBA" id="ARBA00022857"/>
    </source>
</evidence>
<dbReference type="InterPro" id="IPR020471">
    <property type="entry name" value="AKR"/>
</dbReference>
<feature type="active site" description="Proton donor" evidence="4">
    <location>
        <position position="38"/>
    </location>
</feature>
<proteinExistence type="inferred from homology"/>
<dbReference type="GO" id="GO:0016616">
    <property type="term" value="F:oxidoreductase activity, acting on the CH-OH group of donors, NAD or NADP as acceptor"/>
    <property type="evidence" value="ECO:0007669"/>
    <property type="project" value="UniProtKB-ARBA"/>
</dbReference>
<dbReference type="PIRSF" id="PIRSF000097">
    <property type="entry name" value="AKR"/>
    <property type="match status" value="1"/>
</dbReference>
<protein>
    <recommendedName>
        <fullName evidence="7">NADP-dependent oxidoreductase domain-containing protein</fullName>
    </recommendedName>
</protein>
<evidence type="ECO:0000256" key="4">
    <source>
        <dbReference type="PIRSR" id="PIRSR000097-1"/>
    </source>
</evidence>
<evidence type="ECO:0000256" key="3">
    <source>
        <dbReference type="ARBA" id="ARBA00023002"/>
    </source>
</evidence>
<dbReference type="InterPro" id="IPR018170">
    <property type="entry name" value="Aldo/ket_reductase_CS"/>
</dbReference>
<dbReference type="PANTHER" id="PTHR43827">
    <property type="entry name" value="2,5-DIKETO-D-GLUCONIC ACID REDUCTASE"/>
    <property type="match status" value="1"/>
</dbReference>
<dbReference type="InterPro" id="IPR036812">
    <property type="entry name" value="NAD(P)_OxRdtase_dom_sf"/>
</dbReference>
<dbReference type="SUPFAM" id="SSF51430">
    <property type="entry name" value="NAD(P)-linked oxidoreductase"/>
    <property type="match status" value="1"/>
</dbReference>
<name>A0A1B2I986_9BACT</name>
<accession>A0A1B2I986</accession>
<dbReference type="STRING" id="1197717.BED41_01250"/>
<keyword evidence="9" id="KW-1185">Reference proteome</keyword>
<evidence type="ECO:0000256" key="6">
    <source>
        <dbReference type="PIRSR" id="PIRSR000097-3"/>
    </source>
</evidence>
<feature type="site" description="Lowers pKa of active site Tyr" evidence="6">
    <location>
        <position position="63"/>
    </location>
</feature>
<organism evidence="8 9">
    <name type="scientific">Cloacibacillus porcorum</name>
    <dbReference type="NCBI Taxonomy" id="1197717"/>
    <lineage>
        <taxon>Bacteria</taxon>
        <taxon>Thermotogati</taxon>
        <taxon>Synergistota</taxon>
        <taxon>Synergistia</taxon>
        <taxon>Synergistales</taxon>
        <taxon>Synergistaceae</taxon>
        <taxon>Cloacibacillus</taxon>
    </lineage>
</organism>
<dbReference type="Pfam" id="PF00248">
    <property type="entry name" value="Aldo_ket_red"/>
    <property type="match status" value="1"/>
</dbReference>
<dbReference type="Gene3D" id="3.20.20.100">
    <property type="entry name" value="NADP-dependent oxidoreductase domain"/>
    <property type="match status" value="1"/>
</dbReference>
<feature type="domain" description="NADP-dependent oxidoreductase" evidence="7">
    <location>
        <begin position="6"/>
        <end position="246"/>
    </location>
</feature>
<dbReference type="FunFam" id="3.20.20.100:FF:000002">
    <property type="entry name" value="2,5-diketo-D-gluconic acid reductase A"/>
    <property type="match status" value="1"/>
</dbReference>
<reference evidence="8" key="1">
    <citation type="submission" date="2016-08" db="EMBL/GenBank/DDBJ databases">
        <title>Complete genome of Cloacibacillus porcorum.</title>
        <authorList>
            <person name="Looft T."/>
            <person name="Bayles D.O."/>
            <person name="Alt D.P."/>
        </authorList>
    </citation>
    <scope>NUCLEOTIDE SEQUENCE [LARGE SCALE GENOMIC DNA]</scope>
    <source>
        <strain evidence="8">CL-84</strain>
    </source>
</reference>
<dbReference type="InterPro" id="IPR023210">
    <property type="entry name" value="NADP_OxRdtase_dom"/>
</dbReference>
<dbReference type="KEGG" id="cpor:BED41_01250"/>
<dbReference type="PRINTS" id="PR00069">
    <property type="entry name" value="ALDKETRDTASE"/>
</dbReference>
<keyword evidence="2" id="KW-0521">NADP</keyword>
<feature type="binding site" evidence="5">
    <location>
        <position position="96"/>
    </location>
    <ligand>
        <name>substrate</name>
    </ligand>
</feature>
<evidence type="ECO:0000256" key="5">
    <source>
        <dbReference type="PIRSR" id="PIRSR000097-2"/>
    </source>
</evidence>
<dbReference type="EMBL" id="CP016757">
    <property type="protein sequence ID" value="ANZ46505.1"/>
    <property type="molecule type" value="Genomic_DNA"/>
</dbReference>
<evidence type="ECO:0000313" key="9">
    <source>
        <dbReference type="Proteomes" id="UP000093044"/>
    </source>
</evidence>